<proteinExistence type="predicted"/>
<name>A0A2T8ILL4_9POAL</name>
<protein>
    <submittedName>
        <fullName evidence="2">Uncharacterized protein</fullName>
    </submittedName>
</protein>
<reference evidence="2" key="1">
    <citation type="submission" date="2018-04" db="EMBL/GenBank/DDBJ databases">
        <title>WGS assembly of Panicum hallii.</title>
        <authorList>
            <person name="Lovell J."/>
            <person name="Jenkins J."/>
            <person name="Lowry D."/>
            <person name="Mamidi S."/>
            <person name="Sreedasyam A."/>
            <person name="Weng X."/>
            <person name="Barry K."/>
            <person name="Bonette J."/>
            <person name="Campitelli B."/>
            <person name="Daum C."/>
            <person name="Gordon S."/>
            <person name="Gould B."/>
            <person name="Lipzen A."/>
            <person name="Macqueen A."/>
            <person name="Palacio-Mejia J."/>
            <person name="Plott C."/>
            <person name="Shakirov E."/>
            <person name="Shu S."/>
            <person name="Yoshinaga Y."/>
            <person name="Zane M."/>
            <person name="Rokhsar D."/>
            <person name="Grimwood J."/>
            <person name="Schmutz J."/>
            <person name="Juenger T."/>
        </authorList>
    </citation>
    <scope>NUCLEOTIDE SEQUENCE [LARGE SCALE GENOMIC DNA]</scope>
    <source>
        <strain evidence="2">FIL2</strain>
    </source>
</reference>
<evidence type="ECO:0000313" key="2">
    <source>
        <dbReference type="EMBL" id="PVH38568.1"/>
    </source>
</evidence>
<dbReference type="Proteomes" id="UP000243499">
    <property type="component" value="Chromosome 5"/>
</dbReference>
<accession>A0A2T8ILL4</accession>
<dbReference type="AlphaFoldDB" id="A0A2T8ILL4"/>
<dbReference type="Gramene" id="PVH38568">
    <property type="protein sequence ID" value="PVH38568"/>
    <property type="gene ID" value="PAHAL_5G290600"/>
</dbReference>
<sequence length="59" mass="6214">MALPPRGAGLGRQRPAGASRQGSGIVISGRGSIIHTTVFAWCMAFNSIQLTTPNHLILK</sequence>
<gene>
    <name evidence="2" type="ORF">PAHAL_5G290600</name>
</gene>
<organism evidence="2">
    <name type="scientific">Panicum hallii</name>
    <dbReference type="NCBI Taxonomy" id="206008"/>
    <lineage>
        <taxon>Eukaryota</taxon>
        <taxon>Viridiplantae</taxon>
        <taxon>Streptophyta</taxon>
        <taxon>Embryophyta</taxon>
        <taxon>Tracheophyta</taxon>
        <taxon>Spermatophyta</taxon>
        <taxon>Magnoliopsida</taxon>
        <taxon>Liliopsida</taxon>
        <taxon>Poales</taxon>
        <taxon>Poaceae</taxon>
        <taxon>PACMAD clade</taxon>
        <taxon>Panicoideae</taxon>
        <taxon>Panicodae</taxon>
        <taxon>Paniceae</taxon>
        <taxon>Panicinae</taxon>
        <taxon>Panicum</taxon>
        <taxon>Panicum sect. Panicum</taxon>
    </lineage>
</organism>
<feature type="region of interest" description="Disordered" evidence="1">
    <location>
        <begin position="1"/>
        <end position="23"/>
    </location>
</feature>
<dbReference type="EMBL" id="CM008050">
    <property type="protein sequence ID" value="PVH38568.1"/>
    <property type="molecule type" value="Genomic_DNA"/>
</dbReference>
<evidence type="ECO:0000256" key="1">
    <source>
        <dbReference type="SAM" id="MobiDB-lite"/>
    </source>
</evidence>